<feature type="region of interest" description="Disordered" evidence="3">
    <location>
        <begin position="1"/>
        <end position="50"/>
    </location>
</feature>
<comment type="caution">
    <text evidence="6">The sequence shown here is derived from an EMBL/GenBank/DDBJ whole genome shotgun (WGS) entry which is preliminary data.</text>
</comment>
<evidence type="ECO:0000259" key="5">
    <source>
        <dbReference type="PROSITE" id="PS51175"/>
    </source>
</evidence>
<feature type="compositionally biased region" description="Low complexity" evidence="3">
    <location>
        <begin position="24"/>
        <end position="50"/>
    </location>
</feature>
<keyword evidence="7" id="KW-1185">Reference proteome</keyword>
<protein>
    <submittedName>
        <fullName evidence="6">Ricin-type beta-trefoil lectin domain protein</fullName>
    </submittedName>
</protein>
<dbReference type="Pfam" id="PF21365">
    <property type="entry name" value="Glyco_hydro_31_3rd"/>
    <property type="match status" value="1"/>
</dbReference>
<name>A0ABU7P9M5_9ACTN</name>
<dbReference type="Gene3D" id="2.60.40.1180">
    <property type="entry name" value="Golgi alpha-mannosidase II"/>
    <property type="match status" value="2"/>
</dbReference>
<dbReference type="CDD" id="cd04083">
    <property type="entry name" value="CBM35_Lmo2446-like"/>
    <property type="match status" value="1"/>
</dbReference>
<dbReference type="Pfam" id="PF01055">
    <property type="entry name" value="Glyco_hydro_31_2nd"/>
    <property type="match status" value="1"/>
</dbReference>
<dbReference type="InterPro" id="IPR008979">
    <property type="entry name" value="Galactose-bd-like_sf"/>
</dbReference>
<dbReference type="Gene3D" id="2.60.120.260">
    <property type="entry name" value="Galactose-binding domain-like"/>
    <property type="match status" value="1"/>
</dbReference>
<evidence type="ECO:0000256" key="1">
    <source>
        <dbReference type="ARBA" id="ARBA00007806"/>
    </source>
</evidence>
<dbReference type="SUPFAM" id="SSF50370">
    <property type="entry name" value="Ricin B-like lectins"/>
    <property type="match status" value="2"/>
</dbReference>
<dbReference type="InterPro" id="IPR006584">
    <property type="entry name" value="Cellulose-bd_IV"/>
</dbReference>
<evidence type="ECO:0000256" key="2">
    <source>
        <dbReference type="ARBA" id="ARBA00022729"/>
    </source>
</evidence>
<gene>
    <name evidence="6" type="ORF">V2S66_11075</name>
</gene>
<dbReference type="Proteomes" id="UP001344658">
    <property type="component" value="Unassembled WGS sequence"/>
</dbReference>
<dbReference type="SUPFAM" id="SSF51011">
    <property type="entry name" value="Glycosyl hydrolase domain"/>
    <property type="match status" value="1"/>
</dbReference>
<dbReference type="PANTHER" id="PTHR43863:SF2">
    <property type="entry name" value="MALTASE-GLUCOAMYLASE"/>
    <property type="match status" value="1"/>
</dbReference>
<dbReference type="InterPro" id="IPR048395">
    <property type="entry name" value="Glyco_hydro_31_C"/>
</dbReference>
<dbReference type="InterPro" id="IPR000322">
    <property type="entry name" value="Glyco_hydro_31_TIM"/>
</dbReference>
<dbReference type="SUPFAM" id="SSF49785">
    <property type="entry name" value="Galactose-binding domain-like"/>
    <property type="match status" value="1"/>
</dbReference>
<feature type="compositionally biased region" description="Basic residues" evidence="3">
    <location>
        <begin position="1"/>
        <end position="16"/>
    </location>
</feature>
<feature type="region of interest" description="Disordered" evidence="3">
    <location>
        <begin position="1188"/>
        <end position="1207"/>
    </location>
</feature>
<dbReference type="PANTHER" id="PTHR43863">
    <property type="entry name" value="HYDROLASE, PUTATIVE (AFU_ORTHOLOGUE AFUA_1G03140)-RELATED"/>
    <property type="match status" value="1"/>
</dbReference>
<dbReference type="SUPFAM" id="SSF51445">
    <property type="entry name" value="(Trans)glycosidases"/>
    <property type="match status" value="1"/>
</dbReference>
<comment type="similarity">
    <text evidence="1">Belongs to the glycosyl hydrolase 31 family.</text>
</comment>
<evidence type="ECO:0000313" key="6">
    <source>
        <dbReference type="EMBL" id="MEE4542504.1"/>
    </source>
</evidence>
<evidence type="ECO:0000313" key="7">
    <source>
        <dbReference type="Proteomes" id="UP001344658"/>
    </source>
</evidence>
<dbReference type="InterPro" id="IPR013780">
    <property type="entry name" value="Glyco_hydro_b"/>
</dbReference>
<accession>A0ABU7P9M5</accession>
<dbReference type="SMART" id="SM00458">
    <property type="entry name" value="RICIN"/>
    <property type="match status" value="2"/>
</dbReference>
<evidence type="ECO:0000256" key="3">
    <source>
        <dbReference type="SAM" id="MobiDB-lite"/>
    </source>
</evidence>
<dbReference type="InterPro" id="IPR033403">
    <property type="entry name" value="DUF5110"/>
</dbReference>
<dbReference type="InterPro" id="IPR000772">
    <property type="entry name" value="Ricin_B_lectin"/>
</dbReference>
<dbReference type="Gene3D" id="3.20.20.80">
    <property type="entry name" value="Glycosidases"/>
    <property type="match status" value="1"/>
</dbReference>
<organism evidence="6 7">
    <name type="scientific">Actinacidiphila polyblastidii</name>
    <dbReference type="NCBI Taxonomy" id="3110430"/>
    <lineage>
        <taxon>Bacteria</taxon>
        <taxon>Bacillati</taxon>
        <taxon>Actinomycetota</taxon>
        <taxon>Actinomycetes</taxon>
        <taxon>Kitasatosporales</taxon>
        <taxon>Streptomycetaceae</taxon>
        <taxon>Actinacidiphila</taxon>
    </lineage>
</organism>
<keyword evidence="4" id="KW-1133">Transmembrane helix</keyword>
<dbReference type="SMART" id="SM00606">
    <property type="entry name" value="CBD_IV"/>
    <property type="match status" value="1"/>
</dbReference>
<dbReference type="Pfam" id="PF03422">
    <property type="entry name" value="CBM_6"/>
    <property type="match status" value="1"/>
</dbReference>
<dbReference type="InterPro" id="IPR035992">
    <property type="entry name" value="Ricin_B-like_lectins"/>
</dbReference>
<dbReference type="Pfam" id="PF17137">
    <property type="entry name" value="DUF5110"/>
    <property type="match status" value="1"/>
</dbReference>
<feature type="domain" description="CBM6" evidence="5">
    <location>
        <begin position="192"/>
        <end position="318"/>
    </location>
</feature>
<dbReference type="EMBL" id="JAZEWV010000006">
    <property type="protein sequence ID" value="MEE4542504.1"/>
    <property type="molecule type" value="Genomic_DNA"/>
</dbReference>
<sequence length="1223" mass="127400">MHLRSVRTLRHRPGRRLSRDPGRDPGTTAPAPAPSATTPPATAAAPAPGRFRAARRRASRTALAAGGCLALLAALVVSGAAAAPKAHAASAVVTDGSARFEVLTPTLVRLEYAGDGAFQDGATFNAVNRSFPAAAYTTDVSSDGYREIRTSALTLRWKQGSGPFTAANLTVTLTGTGVQAKPAFPSYCAVGSACEAEDALFAGRAAAAYDHTGHTGSAFAAGFEATGSGVTQDVSQVPSTGSYRLSVRYSNAAGGTGSLSTRVNGAAGPRLSFPATSSWETWATTSATVNLTAGTDTLDLVQNAGDTGRVNLDSIAVTPVATTAYPVAQSALTTTGYGAGPTDTLGGWSRSLDNPRTLPVPEHPGILDRDGWYLMDDTRSALLSASHAVSDRPAHGGQPYQDGYFFGYGQNYKQGLSDLNALTGAAALLPQSAYGVWYSRYYAYTTADYENTLLPAFRSTGTPVDWLVVDTDWKAPSQWNGWSWNSALFPDPQSFLNWTKQQSLSVAMNIHPSINGDDPRFAAANSQAGGLTVDSGNTYRFDWSKPSQLAAYLGLQQSFEQQGVREWWLDYCGGCGGSTASDPHVAPDNLINQAYADDAAAKGLRGFSFARLGGAEYAGDDGNYALGPWSERRTTMQFTGDTPATWDMLGYEVRFTADEAAAGLTNVSHDIGSFHGGHLPDDLYVRWLQFGAFQPVDRLHSDHGDRLPWNYTGAAATAAEQALRLREALVPYTYTLAQQAHATGVPIVRPMYLDYPASDAAYNVPGQYLYGDDVLVAPITTANDSSGNGSASVWVPPGSWTDYFTGRTYTGPATVTVTDPLAQMPVLIKAGGIMPTRTDHTDNAQPPLTQETVNVATGADGSFSLYSDAGEGAGYTSGQSTAAPLSWADASRTLTIGAQSGGYPGAPTSRAYTLRLSNSSTAPTAVRVDGVQVPETDWSWNANRRTVTVTTAALPLNSAHTVALSGSATANPATGEVIGDGGGCLDVRGGASADGTALQLFGCNHGAGQSYALQADNSLRTLGKCVTATGGTGNGVPVTLAACTGAAGQTWTHRTDGTLLNPASGRCLDLPDGNTAPGAVQLQLYDCNSSAAQVWKLPPGPVSGPGGLCADVVNADPATATPVQLWSCNGSDAQRWSAPGDHTVRTFGKCLDAAAGGTANGTAVQLWDCNGTGAQVWNSRADGTLSNPQSGRCLDDNGNHQQPGDTLQLYDCNGTTAQTFRLG</sequence>
<dbReference type="InterPro" id="IPR017853">
    <property type="entry name" value="GH"/>
</dbReference>
<dbReference type="RefSeq" id="WP_330794432.1">
    <property type="nucleotide sequence ID" value="NZ_JAZEWV010000006.1"/>
</dbReference>
<evidence type="ECO:0000256" key="4">
    <source>
        <dbReference type="SAM" id="Phobius"/>
    </source>
</evidence>
<keyword evidence="4" id="KW-0812">Transmembrane</keyword>
<proteinExistence type="inferred from homology"/>
<dbReference type="PROSITE" id="PS50231">
    <property type="entry name" value="RICIN_B_LECTIN"/>
    <property type="match status" value="2"/>
</dbReference>
<dbReference type="CDD" id="cd06595">
    <property type="entry name" value="GH31_u1"/>
    <property type="match status" value="1"/>
</dbReference>
<dbReference type="InterPro" id="IPR005084">
    <property type="entry name" value="CBM6"/>
</dbReference>
<reference evidence="6 7" key="1">
    <citation type="submission" date="2023-12" db="EMBL/GenBank/DDBJ databases">
        <title>Streptomyces sp. V4-01.</title>
        <authorList>
            <person name="Somphong A."/>
            <person name="Phongsopitanun W."/>
        </authorList>
    </citation>
    <scope>NUCLEOTIDE SEQUENCE [LARGE SCALE GENOMIC DNA]</scope>
    <source>
        <strain evidence="6 7">V4-01</strain>
    </source>
</reference>
<keyword evidence="2" id="KW-0732">Signal</keyword>
<dbReference type="Pfam" id="PF00652">
    <property type="entry name" value="Ricin_B_lectin"/>
    <property type="match status" value="2"/>
</dbReference>
<dbReference type="CDD" id="cd23451">
    <property type="entry name" value="beta-trefoil_Ricin_laminarinase"/>
    <property type="match status" value="2"/>
</dbReference>
<feature type="transmembrane region" description="Helical" evidence="4">
    <location>
        <begin position="62"/>
        <end position="83"/>
    </location>
</feature>
<dbReference type="Gene3D" id="2.80.10.50">
    <property type="match status" value="3"/>
</dbReference>
<dbReference type="PROSITE" id="PS51175">
    <property type="entry name" value="CBM6"/>
    <property type="match status" value="1"/>
</dbReference>
<keyword evidence="4" id="KW-0472">Membrane</keyword>
<dbReference type="InterPro" id="IPR051816">
    <property type="entry name" value="Glycosyl_Hydrolase_31"/>
</dbReference>